<protein>
    <submittedName>
        <fullName evidence="1">Uncharacterized protein</fullName>
    </submittedName>
</protein>
<proteinExistence type="predicted"/>
<name>A0A0A9GVN5_ARUDO</name>
<reference evidence="1" key="1">
    <citation type="submission" date="2014-09" db="EMBL/GenBank/DDBJ databases">
        <authorList>
            <person name="Magalhaes I.L.F."/>
            <person name="Oliveira U."/>
            <person name="Santos F.R."/>
            <person name="Vidigal T.H.D.A."/>
            <person name="Brescovit A.D."/>
            <person name="Santos A.J."/>
        </authorList>
    </citation>
    <scope>NUCLEOTIDE SEQUENCE</scope>
    <source>
        <tissue evidence="1">Shoot tissue taken approximately 20 cm above the soil surface</tissue>
    </source>
</reference>
<accession>A0A0A9GVN5</accession>
<reference evidence="1" key="2">
    <citation type="journal article" date="2015" name="Data Brief">
        <title>Shoot transcriptome of the giant reed, Arundo donax.</title>
        <authorList>
            <person name="Barrero R.A."/>
            <person name="Guerrero F.D."/>
            <person name="Moolhuijzen P."/>
            <person name="Goolsby J.A."/>
            <person name="Tidwell J."/>
            <person name="Bellgard S.E."/>
            <person name="Bellgard M.I."/>
        </authorList>
    </citation>
    <scope>NUCLEOTIDE SEQUENCE</scope>
    <source>
        <tissue evidence="1">Shoot tissue taken approximately 20 cm above the soil surface</tissue>
    </source>
</reference>
<dbReference type="EMBL" id="GBRH01168816">
    <property type="protein sequence ID" value="JAE29080.1"/>
    <property type="molecule type" value="Transcribed_RNA"/>
</dbReference>
<dbReference type="AlphaFoldDB" id="A0A0A9GVN5"/>
<sequence length="39" mass="4763">MLKVKDFHINKGSRKCLFQKVQQTIEDIRDTITLPKYYY</sequence>
<organism evidence="1">
    <name type="scientific">Arundo donax</name>
    <name type="common">Giant reed</name>
    <name type="synonym">Donax arundinaceus</name>
    <dbReference type="NCBI Taxonomy" id="35708"/>
    <lineage>
        <taxon>Eukaryota</taxon>
        <taxon>Viridiplantae</taxon>
        <taxon>Streptophyta</taxon>
        <taxon>Embryophyta</taxon>
        <taxon>Tracheophyta</taxon>
        <taxon>Spermatophyta</taxon>
        <taxon>Magnoliopsida</taxon>
        <taxon>Liliopsida</taxon>
        <taxon>Poales</taxon>
        <taxon>Poaceae</taxon>
        <taxon>PACMAD clade</taxon>
        <taxon>Arundinoideae</taxon>
        <taxon>Arundineae</taxon>
        <taxon>Arundo</taxon>
    </lineage>
</organism>
<evidence type="ECO:0000313" key="1">
    <source>
        <dbReference type="EMBL" id="JAE29080.1"/>
    </source>
</evidence>